<evidence type="ECO:0000313" key="1">
    <source>
        <dbReference type="EMBL" id="DAF46300.1"/>
    </source>
</evidence>
<proteinExistence type="predicted"/>
<organism evidence="1">
    <name type="scientific">Myoviridae sp. ctqEN1</name>
    <dbReference type="NCBI Taxonomy" id="2827709"/>
    <lineage>
        <taxon>Viruses</taxon>
        <taxon>Duplodnaviria</taxon>
        <taxon>Heunggongvirae</taxon>
        <taxon>Uroviricota</taxon>
        <taxon>Caudoviricetes</taxon>
    </lineage>
</organism>
<accession>A0A8S5S5H5</accession>
<reference evidence="1" key="1">
    <citation type="journal article" date="2021" name="Proc. Natl. Acad. Sci. U.S.A.">
        <title>A Catalog of Tens of Thousands of Viruses from Human Metagenomes Reveals Hidden Associations with Chronic Diseases.</title>
        <authorList>
            <person name="Tisza M.J."/>
            <person name="Buck C.B."/>
        </authorList>
    </citation>
    <scope>NUCLEOTIDE SEQUENCE</scope>
    <source>
        <strain evidence="1">CtqEN1</strain>
    </source>
</reference>
<sequence>MSASTASVNLADVSQFLVGSDTLKLTPFFIKNFTIPSIAFAHPSLMTRSGVALHAGADSIDFNDLSLDIMLDSGFQTYFELLDLAMQEVNFEQDTFSTPTFDLWVQILNSNKEILFRVDFKNCRISSIGEIALDPSAELGASLNIGVVYDYWTYTKAYCDKEVRNNSPIQGIDETVLDSSGTKKGPNRWIEKPLSAVKI</sequence>
<name>A0A8S5S5H5_9CAUD</name>
<dbReference type="EMBL" id="BK032535">
    <property type="protein sequence ID" value="DAF46300.1"/>
    <property type="molecule type" value="Genomic_DNA"/>
</dbReference>
<protein>
    <submittedName>
        <fullName evidence="1">Baseplate wedge protein</fullName>
    </submittedName>
</protein>